<proteinExistence type="inferred from homology"/>
<reference evidence="3" key="1">
    <citation type="submission" date="2022-08" db="EMBL/GenBank/DDBJ databases">
        <title>Nisaea acidiphila sp. nov., isolated from a marine algal debris and emended description of the genus Nisaea Urios et al. 2008.</title>
        <authorList>
            <person name="Kwon K."/>
        </authorList>
    </citation>
    <scope>NUCLEOTIDE SEQUENCE</scope>
    <source>
        <strain evidence="3">MEBiC11861</strain>
    </source>
</reference>
<sequence length="263" mass="28497">MSKTVLFETNGPVAQLTLNRPEKLNALNYELIDLLMDHLEEIERRDDLRGVILTGAGEKAFSSGADIAGFEPDVRAGPDVALREIVRRGQAMTARIETFPKPILVAVNGLAYGGGSEITEAAPLALASDRASFCKAEIRLGFAPPFGGSQRLPRLIGRKRAMRMLLSGEPISAEAARDYGLVNEVVPHNRLMEEAYALMERITAHSPLAVAACLGSATRGINVPIDEGLAIEGGYFARMVPTHDMKEGVAAFLEKREPQFEGR</sequence>
<evidence type="ECO:0000256" key="2">
    <source>
        <dbReference type="ARBA" id="ARBA00023239"/>
    </source>
</evidence>
<name>A0A9J7AR89_9PROT</name>
<dbReference type="PANTHER" id="PTHR11941:SF54">
    <property type="entry name" value="ENOYL-COA HYDRATASE, MITOCHONDRIAL"/>
    <property type="match status" value="1"/>
</dbReference>
<dbReference type="Gene3D" id="3.90.226.10">
    <property type="entry name" value="2-enoyl-CoA Hydratase, Chain A, domain 1"/>
    <property type="match status" value="1"/>
</dbReference>
<protein>
    <submittedName>
        <fullName evidence="3">Crotonase/enoyl-CoA hydratase family protein</fullName>
    </submittedName>
</protein>
<evidence type="ECO:0000313" key="3">
    <source>
        <dbReference type="EMBL" id="UUX49888.1"/>
    </source>
</evidence>
<dbReference type="Proteomes" id="UP001060336">
    <property type="component" value="Chromosome"/>
</dbReference>
<dbReference type="FunFam" id="1.10.12.10:FF:000001">
    <property type="entry name" value="Probable enoyl-CoA hydratase, mitochondrial"/>
    <property type="match status" value="1"/>
</dbReference>
<dbReference type="InterPro" id="IPR029045">
    <property type="entry name" value="ClpP/crotonase-like_dom_sf"/>
</dbReference>
<dbReference type="Pfam" id="PF00378">
    <property type="entry name" value="ECH_1"/>
    <property type="match status" value="1"/>
</dbReference>
<dbReference type="KEGG" id="naci:NUH88_21180"/>
<comment type="similarity">
    <text evidence="1">Belongs to the enoyl-CoA hydratase/isomerase family.</text>
</comment>
<keyword evidence="4" id="KW-1185">Reference proteome</keyword>
<dbReference type="SUPFAM" id="SSF52096">
    <property type="entry name" value="ClpP/crotonase"/>
    <property type="match status" value="1"/>
</dbReference>
<dbReference type="GO" id="GO:0006635">
    <property type="term" value="P:fatty acid beta-oxidation"/>
    <property type="evidence" value="ECO:0007669"/>
    <property type="project" value="TreeGrafter"/>
</dbReference>
<dbReference type="CDD" id="cd06558">
    <property type="entry name" value="crotonase-like"/>
    <property type="match status" value="1"/>
</dbReference>
<dbReference type="EMBL" id="CP102480">
    <property type="protein sequence ID" value="UUX49888.1"/>
    <property type="molecule type" value="Genomic_DNA"/>
</dbReference>
<dbReference type="NCBIfam" id="NF004634">
    <property type="entry name" value="PRK05980.1"/>
    <property type="match status" value="1"/>
</dbReference>
<dbReference type="GO" id="GO:0016836">
    <property type="term" value="F:hydro-lyase activity"/>
    <property type="evidence" value="ECO:0007669"/>
    <property type="project" value="UniProtKB-ARBA"/>
</dbReference>
<keyword evidence="2" id="KW-0456">Lyase</keyword>
<dbReference type="PANTHER" id="PTHR11941">
    <property type="entry name" value="ENOYL-COA HYDRATASE-RELATED"/>
    <property type="match status" value="1"/>
</dbReference>
<dbReference type="InterPro" id="IPR001753">
    <property type="entry name" value="Enoyl-CoA_hydra/iso"/>
</dbReference>
<evidence type="ECO:0000313" key="4">
    <source>
        <dbReference type="Proteomes" id="UP001060336"/>
    </source>
</evidence>
<evidence type="ECO:0000256" key="1">
    <source>
        <dbReference type="ARBA" id="ARBA00005254"/>
    </source>
</evidence>
<dbReference type="Gene3D" id="1.10.12.10">
    <property type="entry name" value="Lyase 2-enoyl-coa Hydratase, Chain A, domain 2"/>
    <property type="match status" value="1"/>
</dbReference>
<dbReference type="InterPro" id="IPR014748">
    <property type="entry name" value="Enoyl-CoA_hydra_C"/>
</dbReference>
<accession>A0A9J7AR89</accession>
<organism evidence="3 4">
    <name type="scientific">Nisaea acidiphila</name>
    <dbReference type="NCBI Taxonomy" id="1862145"/>
    <lineage>
        <taxon>Bacteria</taxon>
        <taxon>Pseudomonadati</taxon>
        <taxon>Pseudomonadota</taxon>
        <taxon>Alphaproteobacteria</taxon>
        <taxon>Rhodospirillales</taxon>
        <taxon>Thalassobaculaceae</taxon>
        <taxon>Nisaea</taxon>
    </lineage>
</organism>
<dbReference type="AlphaFoldDB" id="A0A9J7AR89"/>
<gene>
    <name evidence="3" type="ORF">NUH88_21180</name>
</gene>
<dbReference type="RefSeq" id="WP_257768780.1">
    <property type="nucleotide sequence ID" value="NZ_CP102480.1"/>
</dbReference>